<evidence type="ECO:0000256" key="2">
    <source>
        <dbReference type="SAM" id="SignalP"/>
    </source>
</evidence>
<dbReference type="Pfam" id="PF02321">
    <property type="entry name" value="OEP"/>
    <property type="match status" value="2"/>
</dbReference>
<dbReference type="GO" id="GO:0015562">
    <property type="term" value="F:efflux transmembrane transporter activity"/>
    <property type="evidence" value="ECO:0007669"/>
    <property type="project" value="InterPro"/>
</dbReference>
<sequence>MKRPVGALLLTLALSAWAQTGPLPGASVESLLAAAREHSPDMRMARSEAEAARERIQPAGALPDPVLRIELENLTRNGTQSVTLLPAQVGDTKYTLMQPLPFWGKRDLKREVASAEAMQAEGRASDTWAEVASRIKTLYAQYWLTGQALQLTRENIELTRRLEQVTQARYAGGLAAQQYAIRAQLERSTMDSELVAMESEFHHLMVFLNAMLARPSGAALAEPAALRAIPARLDGLALNERLLAANPQLAIEAARVGGAEKSRDLAYRNRYPDLALGIVPMQVSNRVDAWSLMLEMNIPLQQGTRRSQERESERMLEAAAARKEALGHRLQGDLNSALNNMEGARRTEQITRSRLLPQAELTFKSALASYENGKVDFATLLDAQRQIRNARLALLRAQASQQMRLADIERLLGEDL</sequence>
<dbReference type="InterPro" id="IPR010131">
    <property type="entry name" value="MdtP/NodT-like"/>
</dbReference>
<dbReference type="EMBL" id="JADJMS010000024">
    <property type="protein sequence ID" value="MBK7415756.1"/>
    <property type="molecule type" value="Genomic_DNA"/>
</dbReference>
<evidence type="ECO:0000313" key="3">
    <source>
        <dbReference type="EMBL" id="MBK7415756.1"/>
    </source>
</evidence>
<dbReference type="AlphaFoldDB" id="A0A935JXF8"/>
<evidence type="ECO:0000313" key="4">
    <source>
        <dbReference type="Proteomes" id="UP000739411"/>
    </source>
</evidence>
<organism evidence="3 4">
    <name type="scientific">Candidatus Dechloromonas phosphorivorans</name>
    <dbReference type="NCBI Taxonomy" id="2899244"/>
    <lineage>
        <taxon>Bacteria</taxon>
        <taxon>Pseudomonadati</taxon>
        <taxon>Pseudomonadota</taxon>
        <taxon>Betaproteobacteria</taxon>
        <taxon>Rhodocyclales</taxon>
        <taxon>Azonexaceae</taxon>
        <taxon>Dechloromonas</taxon>
    </lineage>
</organism>
<gene>
    <name evidence="3" type="ORF">IPJ38_12200</name>
</gene>
<dbReference type="PANTHER" id="PTHR30203">
    <property type="entry name" value="OUTER MEMBRANE CATION EFFLUX PROTEIN"/>
    <property type="match status" value="1"/>
</dbReference>
<accession>A0A935JXF8</accession>
<keyword evidence="2" id="KW-0732">Signal</keyword>
<reference evidence="3 4" key="1">
    <citation type="submission" date="2020-10" db="EMBL/GenBank/DDBJ databases">
        <title>Connecting structure to function with the recovery of over 1000 high-quality activated sludge metagenome-assembled genomes encoding full-length rRNA genes using long-read sequencing.</title>
        <authorList>
            <person name="Singleton C.M."/>
            <person name="Petriglieri F."/>
            <person name="Kristensen J.M."/>
            <person name="Kirkegaard R.H."/>
            <person name="Michaelsen T.Y."/>
            <person name="Andersen M.H."/>
            <person name="Karst S.M."/>
            <person name="Dueholm M.S."/>
            <person name="Nielsen P.H."/>
            <person name="Albertsen M."/>
        </authorList>
    </citation>
    <scope>NUCLEOTIDE SEQUENCE [LARGE SCALE GENOMIC DNA]</scope>
    <source>
        <strain evidence="3">EsbW_18-Q3-R4-48_BATAC.463</strain>
    </source>
</reference>
<proteinExistence type="inferred from homology"/>
<feature type="chain" id="PRO_5036875590" evidence="2">
    <location>
        <begin position="19"/>
        <end position="416"/>
    </location>
</feature>
<dbReference type="PANTHER" id="PTHR30203:SF24">
    <property type="entry name" value="BLR4935 PROTEIN"/>
    <property type="match status" value="1"/>
</dbReference>
<name>A0A935JXF8_9RHOO</name>
<dbReference type="InterPro" id="IPR003423">
    <property type="entry name" value="OMP_efflux"/>
</dbReference>
<comment type="similarity">
    <text evidence="1">Belongs to the outer membrane factor (OMF) (TC 1.B.17) family.</text>
</comment>
<protein>
    <submittedName>
        <fullName evidence="3">TolC family protein</fullName>
    </submittedName>
</protein>
<evidence type="ECO:0000256" key="1">
    <source>
        <dbReference type="ARBA" id="ARBA00007613"/>
    </source>
</evidence>
<dbReference type="Proteomes" id="UP000739411">
    <property type="component" value="Unassembled WGS sequence"/>
</dbReference>
<comment type="caution">
    <text evidence="3">The sequence shown here is derived from an EMBL/GenBank/DDBJ whole genome shotgun (WGS) entry which is preliminary data.</text>
</comment>
<dbReference type="SUPFAM" id="SSF56954">
    <property type="entry name" value="Outer membrane efflux proteins (OEP)"/>
    <property type="match status" value="1"/>
</dbReference>
<dbReference type="Gene3D" id="1.20.1600.10">
    <property type="entry name" value="Outer membrane efflux proteins (OEP)"/>
    <property type="match status" value="1"/>
</dbReference>
<feature type="signal peptide" evidence="2">
    <location>
        <begin position="1"/>
        <end position="18"/>
    </location>
</feature>